<keyword evidence="2" id="KW-0812">Transmembrane</keyword>
<dbReference type="EMBL" id="MN739587">
    <property type="protein sequence ID" value="QHT14608.1"/>
    <property type="molecule type" value="Genomic_DNA"/>
</dbReference>
<feature type="region of interest" description="Disordered" evidence="1">
    <location>
        <begin position="14"/>
        <end position="47"/>
    </location>
</feature>
<feature type="transmembrane region" description="Helical" evidence="2">
    <location>
        <begin position="62"/>
        <end position="83"/>
    </location>
</feature>
<reference evidence="3" key="1">
    <citation type="journal article" date="2020" name="Nature">
        <title>Giant virus diversity and host interactions through global metagenomics.</title>
        <authorList>
            <person name="Schulz F."/>
            <person name="Roux S."/>
            <person name="Paez-Espino D."/>
            <person name="Jungbluth S."/>
            <person name="Walsh D.A."/>
            <person name="Denef V.J."/>
            <person name="McMahon K.D."/>
            <person name="Konstantinidis K.T."/>
            <person name="Eloe-Fadrosh E.A."/>
            <person name="Kyrpides N.C."/>
            <person name="Woyke T."/>
        </authorList>
    </citation>
    <scope>NUCLEOTIDE SEQUENCE</scope>
    <source>
        <strain evidence="3">GVMAG-M-3300023174-141</strain>
    </source>
</reference>
<sequence length="86" mass="9471">MSNEVQESYINQVGQVQFEQPSKDDSSSESSSEVSDHGSDETTEAQTVSERAKSWFTRYEQFLYGVVVGGAAVVCSLSVRSLIRSK</sequence>
<proteinExistence type="predicted"/>
<organism evidence="3">
    <name type="scientific">viral metagenome</name>
    <dbReference type="NCBI Taxonomy" id="1070528"/>
    <lineage>
        <taxon>unclassified sequences</taxon>
        <taxon>metagenomes</taxon>
        <taxon>organismal metagenomes</taxon>
    </lineage>
</organism>
<evidence type="ECO:0000256" key="1">
    <source>
        <dbReference type="SAM" id="MobiDB-lite"/>
    </source>
</evidence>
<name>A0A6C0DCH3_9ZZZZ</name>
<accession>A0A6C0DCH3</accession>
<protein>
    <submittedName>
        <fullName evidence="3">Uncharacterized protein</fullName>
    </submittedName>
</protein>
<evidence type="ECO:0000256" key="2">
    <source>
        <dbReference type="SAM" id="Phobius"/>
    </source>
</evidence>
<keyword evidence="2" id="KW-0472">Membrane</keyword>
<keyword evidence="2" id="KW-1133">Transmembrane helix</keyword>
<dbReference type="AlphaFoldDB" id="A0A6C0DCH3"/>
<evidence type="ECO:0000313" key="3">
    <source>
        <dbReference type="EMBL" id="QHT14608.1"/>
    </source>
</evidence>